<keyword evidence="1" id="KW-0813">Transport</keyword>
<feature type="domain" description="Cyclic nucleotide-binding" evidence="3">
    <location>
        <begin position="1"/>
        <end position="88"/>
    </location>
</feature>
<evidence type="ECO:0000256" key="1">
    <source>
        <dbReference type="ARBA" id="ARBA00023286"/>
    </source>
</evidence>
<dbReference type="PANTHER" id="PTHR45638">
    <property type="entry name" value="CYCLIC NUCLEOTIDE-GATED CATION CHANNEL SUBUNIT A"/>
    <property type="match status" value="1"/>
</dbReference>
<feature type="transmembrane region" description="Helical" evidence="2">
    <location>
        <begin position="150"/>
        <end position="169"/>
    </location>
</feature>
<keyword evidence="2" id="KW-0472">Membrane</keyword>
<dbReference type="Gene3D" id="2.60.120.10">
    <property type="entry name" value="Jelly Rolls"/>
    <property type="match status" value="1"/>
</dbReference>
<dbReference type="Pfam" id="PF00027">
    <property type="entry name" value="cNMP_binding"/>
    <property type="match status" value="1"/>
</dbReference>
<dbReference type="CDD" id="cd00038">
    <property type="entry name" value="CAP_ED"/>
    <property type="match status" value="1"/>
</dbReference>
<keyword evidence="1" id="KW-0406">Ion transport</keyword>
<dbReference type="InterPro" id="IPR018490">
    <property type="entry name" value="cNMP-bd_dom_sf"/>
</dbReference>
<keyword evidence="1" id="KW-0407">Ion channel</keyword>
<dbReference type="Proteomes" id="UP001154265">
    <property type="component" value="Unassembled WGS sequence"/>
</dbReference>
<gene>
    <name evidence="4" type="ORF">L3556_01795</name>
</gene>
<comment type="caution">
    <text evidence="4">The sequence shown here is derived from an EMBL/GenBank/DDBJ whole genome shotgun (WGS) entry which is preliminary data.</text>
</comment>
<keyword evidence="2" id="KW-0812">Transmembrane</keyword>
<reference evidence="4" key="1">
    <citation type="journal article" date="2022" name="Genome Biol. Evol.">
        <title>A New Gene Family Diagnostic for Intracellular Biomineralization of Amorphous Ca Carbonates by Cyanobacteria.</title>
        <authorList>
            <person name="Benzerara K."/>
            <person name="Duprat E."/>
            <person name="Bitard-Feildel T."/>
            <person name="Caumes G."/>
            <person name="Cassier-Chauvat C."/>
            <person name="Chauvat F."/>
            <person name="Dezi M."/>
            <person name="Diop S.I."/>
            <person name="Gaschignard G."/>
            <person name="Gorgen S."/>
            <person name="Gugger M."/>
            <person name="Lopez-Garcia P."/>
            <person name="Millet M."/>
            <person name="Skouri-Panet F."/>
            <person name="Moreira D."/>
            <person name="Callebaut I."/>
        </authorList>
    </citation>
    <scope>NUCLEOTIDE SEQUENCE</scope>
    <source>
        <strain evidence="4">G9</strain>
    </source>
</reference>
<keyword evidence="5" id="KW-1185">Reference proteome</keyword>
<dbReference type="EMBL" id="JAKKUT010000001">
    <property type="protein sequence ID" value="MDG2989671.1"/>
    <property type="molecule type" value="Genomic_DNA"/>
</dbReference>
<dbReference type="InterPro" id="IPR050866">
    <property type="entry name" value="CNG_cation_channel"/>
</dbReference>
<evidence type="ECO:0000256" key="2">
    <source>
        <dbReference type="SAM" id="Phobius"/>
    </source>
</evidence>
<dbReference type="RefSeq" id="WP_277865587.1">
    <property type="nucleotide sequence ID" value="NZ_JAKKUT010000001.1"/>
</dbReference>
<dbReference type="PANTHER" id="PTHR45638:SF11">
    <property type="entry name" value="CYCLIC NUCLEOTIDE-GATED CATION CHANNEL SUBUNIT A"/>
    <property type="match status" value="1"/>
</dbReference>
<keyword evidence="1" id="KW-1071">Ligand-gated ion channel</keyword>
<keyword evidence="2" id="KW-1133">Transmembrane helix</keyword>
<dbReference type="PROSITE" id="PS50042">
    <property type="entry name" value="CNMP_BINDING_3"/>
    <property type="match status" value="1"/>
</dbReference>
<organism evidence="4 5">
    <name type="scientific">Candidatus Synechococcus calcipolaris G9</name>
    <dbReference type="NCBI Taxonomy" id="1497997"/>
    <lineage>
        <taxon>Bacteria</taxon>
        <taxon>Bacillati</taxon>
        <taxon>Cyanobacteriota</taxon>
        <taxon>Cyanophyceae</taxon>
        <taxon>Synechococcales</taxon>
        <taxon>Synechococcaceae</taxon>
        <taxon>Synechococcus</taxon>
    </lineage>
</organism>
<evidence type="ECO:0000259" key="3">
    <source>
        <dbReference type="PROSITE" id="PS50042"/>
    </source>
</evidence>
<dbReference type="SUPFAM" id="SSF51206">
    <property type="entry name" value="cAMP-binding domain-like"/>
    <property type="match status" value="1"/>
</dbReference>
<name>A0ABT6EV05_9SYNE</name>
<evidence type="ECO:0000313" key="4">
    <source>
        <dbReference type="EMBL" id="MDG2989671.1"/>
    </source>
</evidence>
<sequence>MDKHLFDNEQVIYSTGDFADRMYFIKSGRVQLIDDYPETGKCVSATLGAGKIFGEMELIDGSPRTCIAQALGHVKLISFTQAELKDALFQHPENSLILSRTIFEHLRDLYSGESLESEVAKLRLEMHQTIKQAVVNHEARVVKSHNGMMAMALPVVALVILGIVLQTVLH</sequence>
<proteinExistence type="predicted"/>
<reference evidence="4" key="2">
    <citation type="submission" date="2022-01" db="EMBL/GenBank/DDBJ databases">
        <authorList>
            <person name="Zivanovic Y."/>
            <person name="Moreira D."/>
            <person name="Lopez-Garcia P."/>
        </authorList>
    </citation>
    <scope>NUCLEOTIDE SEQUENCE</scope>
    <source>
        <strain evidence="4">G9</strain>
    </source>
</reference>
<dbReference type="InterPro" id="IPR000595">
    <property type="entry name" value="cNMP-bd_dom"/>
</dbReference>
<protein>
    <submittedName>
        <fullName evidence="4">Cyclic nucleotide-binding domain-containing protein</fullName>
    </submittedName>
</protein>
<dbReference type="InterPro" id="IPR014710">
    <property type="entry name" value="RmlC-like_jellyroll"/>
</dbReference>
<evidence type="ECO:0000313" key="5">
    <source>
        <dbReference type="Proteomes" id="UP001154265"/>
    </source>
</evidence>
<accession>A0ABT6EV05</accession>